<keyword evidence="2" id="KW-1185">Reference proteome</keyword>
<dbReference type="EMBL" id="CZQA01000009">
    <property type="protein sequence ID" value="CUS37075.1"/>
    <property type="molecule type" value="Genomic_DNA"/>
</dbReference>
<sequence>MYEDQGNDLGEHQREGVVLRHDLPSTVQDEAREWRKGTSFGLNDLEALVTVTGQRQLRRLSLFGQFLPVHKWHLAVRAYAAEGCAGKFDWYTRSGVHLSSVHSLTAVLD</sequence>
<proteinExistence type="predicted"/>
<name>A0A0S4LHQ5_9BACT</name>
<accession>A0A0S4LHQ5</accession>
<reference evidence="1 2" key="1">
    <citation type="submission" date="2015-10" db="EMBL/GenBank/DDBJ databases">
        <authorList>
            <person name="Gilbert D.G."/>
        </authorList>
    </citation>
    <scope>NUCLEOTIDE SEQUENCE [LARGE SCALE GENOMIC DNA]</scope>
    <source>
        <strain evidence="1">COMA1</strain>
    </source>
</reference>
<organism evidence="1 2">
    <name type="scientific">Candidatus Nitrospira nitrosa</name>
    <dbReference type="NCBI Taxonomy" id="1742972"/>
    <lineage>
        <taxon>Bacteria</taxon>
        <taxon>Pseudomonadati</taxon>
        <taxon>Nitrospirota</taxon>
        <taxon>Nitrospiria</taxon>
        <taxon>Nitrospirales</taxon>
        <taxon>Nitrospiraceae</taxon>
        <taxon>Nitrospira</taxon>
    </lineage>
</organism>
<gene>
    <name evidence="1" type="ORF">COMA1_30395</name>
</gene>
<protein>
    <submittedName>
        <fullName evidence="1">Uncharacterized protein</fullName>
    </submittedName>
</protein>
<evidence type="ECO:0000313" key="2">
    <source>
        <dbReference type="Proteomes" id="UP000199032"/>
    </source>
</evidence>
<dbReference type="AlphaFoldDB" id="A0A0S4LHQ5"/>
<evidence type="ECO:0000313" key="1">
    <source>
        <dbReference type="EMBL" id="CUS37075.1"/>
    </source>
</evidence>
<dbReference type="RefSeq" id="WP_141654350.1">
    <property type="nucleotide sequence ID" value="NZ_CZQA01000009.1"/>
</dbReference>
<dbReference type="Proteomes" id="UP000199032">
    <property type="component" value="Unassembled WGS sequence"/>
</dbReference>